<dbReference type="PANTHER" id="PTHR48267">
    <property type="entry name" value="CUPREDOXIN SUPERFAMILY PROTEIN"/>
    <property type="match status" value="1"/>
</dbReference>
<gene>
    <name evidence="4" type="ORF">JJ685_11225</name>
</gene>
<evidence type="ECO:0000256" key="2">
    <source>
        <dbReference type="ARBA" id="ARBA00022723"/>
    </source>
</evidence>
<dbReference type="GO" id="GO:0016491">
    <property type="term" value="F:oxidoreductase activity"/>
    <property type="evidence" value="ECO:0007669"/>
    <property type="project" value="InterPro"/>
</dbReference>
<sequence>MHNLHTPSESDGFAGDYFSATKAGPTLTSPGSYRDHFYPNLYAGIDEFGGIGDPREALGTLFYHDHTEGVTAPNVLRGLSGRYNIFDDLDSGDERTGLRLPSGPYDYPLTFGDRRFDVDGRLTFDQLNPEGVVGDKVLVNGKIEPVLRVARRKYRFRLLNTGPTRFYELYLQNRGANAIYTYTVISADGNLLPAPLPNQTGVRIAPAERSDIVIDFSRFPLGTELFLVNMLVQSTTRRPEKVQAPGTRVLKFVVDRNPAEPDTSQVPAQLRLLRPLPSAAELATLPVRRFNFERSGGMWAINGRFFNVFEPTITPAQGSMEIWELFNLDNGWQHPIHIHFEEGRILSKTVNGVPVPIPPHERGRKDVYVVGENMSMRILLRFRDFRGKYMMHCHNLTHEDHAMMLRWDIV</sequence>
<evidence type="ECO:0000313" key="4">
    <source>
        <dbReference type="EMBL" id="MBL0391707.1"/>
    </source>
</evidence>
<dbReference type="InterPro" id="IPR045087">
    <property type="entry name" value="Cu-oxidase_fam"/>
</dbReference>
<reference evidence="4 5" key="1">
    <citation type="journal article" date="2017" name="Int. J. Syst. Evol. Microbiol.">
        <title>Ramlibacter monticola sp. nov., isolated from forest soil.</title>
        <authorList>
            <person name="Chaudhary D.K."/>
            <person name="Kim J."/>
        </authorList>
    </citation>
    <scope>NUCLEOTIDE SEQUENCE [LARGE SCALE GENOMIC DNA]</scope>
    <source>
        <strain evidence="4 5">KACC 19175</strain>
    </source>
</reference>
<evidence type="ECO:0000256" key="1">
    <source>
        <dbReference type="ARBA" id="ARBA00004418"/>
    </source>
</evidence>
<dbReference type="PANTHER" id="PTHR48267:SF1">
    <property type="entry name" value="BILIRUBIN OXIDASE"/>
    <property type="match status" value="1"/>
</dbReference>
<protein>
    <submittedName>
        <fullName evidence="4">Multicopper oxidase domain-containing protein</fullName>
    </submittedName>
</protein>
<comment type="subcellular location">
    <subcellularLocation>
        <location evidence="1">Periplasm</location>
    </subcellularLocation>
</comment>
<dbReference type="CDD" id="cd13889">
    <property type="entry name" value="CuRO_3_BOD"/>
    <property type="match status" value="1"/>
</dbReference>
<dbReference type="Pfam" id="PF07731">
    <property type="entry name" value="Cu-oxidase_2"/>
    <property type="match status" value="1"/>
</dbReference>
<dbReference type="Proteomes" id="UP000599109">
    <property type="component" value="Unassembled WGS sequence"/>
</dbReference>
<dbReference type="GO" id="GO:0005507">
    <property type="term" value="F:copper ion binding"/>
    <property type="evidence" value="ECO:0007669"/>
    <property type="project" value="InterPro"/>
</dbReference>
<evidence type="ECO:0000259" key="3">
    <source>
        <dbReference type="Pfam" id="PF07731"/>
    </source>
</evidence>
<comment type="caution">
    <text evidence="4">The sequence shown here is derived from an EMBL/GenBank/DDBJ whole genome shotgun (WGS) entry which is preliminary data.</text>
</comment>
<name>A0A936YZU4_9BURK</name>
<dbReference type="InterPro" id="IPR011706">
    <property type="entry name" value="Cu-oxidase_C"/>
</dbReference>
<keyword evidence="2" id="KW-0479">Metal-binding</keyword>
<dbReference type="EMBL" id="JAEQNE010000002">
    <property type="protein sequence ID" value="MBL0391707.1"/>
    <property type="molecule type" value="Genomic_DNA"/>
</dbReference>
<dbReference type="AlphaFoldDB" id="A0A936YZU4"/>
<feature type="domain" description="Plastocyanin-like" evidence="3">
    <location>
        <begin position="295"/>
        <end position="407"/>
    </location>
</feature>
<evidence type="ECO:0000313" key="5">
    <source>
        <dbReference type="Proteomes" id="UP000599109"/>
    </source>
</evidence>
<dbReference type="GO" id="GO:0042597">
    <property type="term" value="C:periplasmic space"/>
    <property type="evidence" value="ECO:0007669"/>
    <property type="project" value="UniProtKB-SubCell"/>
</dbReference>
<dbReference type="PROSITE" id="PS00080">
    <property type="entry name" value="MULTICOPPER_OXIDASE2"/>
    <property type="match status" value="1"/>
</dbReference>
<dbReference type="InterPro" id="IPR002355">
    <property type="entry name" value="Cu_oxidase_Cu_BS"/>
</dbReference>
<organism evidence="4 5">
    <name type="scientific">Ramlibacter monticola</name>
    <dbReference type="NCBI Taxonomy" id="1926872"/>
    <lineage>
        <taxon>Bacteria</taxon>
        <taxon>Pseudomonadati</taxon>
        <taxon>Pseudomonadota</taxon>
        <taxon>Betaproteobacteria</taxon>
        <taxon>Burkholderiales</taxon>
        <taxon>Comamonadaceae</taxon>
        <taxon>Ramlibacter</taxon>
    </lineage>
</organism>
<keyword evidence="5" id="KW-1185">Reference proteome</keyword>
<dbReference type="InterPro" id="IPR008972">
    <property type="entry name" value="Cupredoxin"/>
</dbReference>
<dbReference type="Gene3D" id="2.60.40.420">
    <property type="entry name" value="Cupredoxins - blue copper proteins"/>
    <property type="match status" value="3"/>
</dbReference>
<proteinExistence type="predicted"/>
<dbReference type="SUPFAM" id="SSF49503">
    <property type="entry name" value="Cupredoxins"/>
    <property type="match status" value="2"/>
</dbReference>
<accession>A0A936YZU4</accession>